<comment type="caution">
    <text evidence="3">The sequence shown here is derived from an EMBL/GenBank/DDBJ whole genome shotgun (WGS) entry which is preliminary data.</text>
</comment>
<evidence type="ECO:0000313" key="4">
    <source>
        <dbReference type="Proteomes" id="UP000824998"/>
    </source>
</evidence>
<dbReference type="OrthoDB" id="3473305at2759"/>
<dbReference type="AlphaFoldDB" id="A0A9P8C7W4"/>
<feature type="compositionally biased region" description="Low complexity" evidence="1">
    <location>
        <begin position="230"/>
        <end position="242"/>
    </location>
</feature>
<gene>
    <name evidence="3" type="ORF">BJ875DRAFT_481573</name>
</gene>
<dbReference type="EMBL" id="MU251392">
    <property type="protein sequence ID" value="KAG9237149.1"/>
    <property type="molecule type" value="Genomic_DNA"/>
</dbReference>
<evidence type="ECO:0000313" key="3">
    <source>
        <dbReference type="EMBL" id="KAG9237149.1"/>
    </source>
</evidence>
<dbReference type="InterPro" id="IPR045518">
    <property type="entry name" value="2EXR"/>
</dbReference>
<evidence type="ECO:0000259" key="2">
    <source>
        <dbReference type="Pfam" id="PF20150"/>
    </source>
</evidence>
<proteinExistence type="predicted"/>
<keyword evidence="4" id="KW-1185">Reference proteome</keyword>
<evidence type="ECO:0000256" key="1">
    <source>
        <dbReference type="SAM" id="MobiDB-lite"/>
    </source>
</evidence>
<organism evidence="3 4">
    <name type="scientific">Amylocarpus encephaloides</name>
    <dbReference type="NCBI Taxonomy" id="45428"/>
    <lineage>
        <taxon>Eukaryota</taxon>
        <taxon>Fungi</taxon>
        <taxon>Dikarya</taxon>
        <taxon>Ascomycota</taxon>
        <taxon>Pezizomycotina</taxon>
        <taxon>Leotiomycetes</taxon>
        <taxon>Helotiales</taxon>
        <taxon>Helotiales incertae sedis</taxon>
        <taxon>Amylocarpus</taxon>
    </lineage>
</organism>
<name>A0A9P8C7W4_9HELO</name>
<reference evidence="3" key="1">
    <citation type="journal article" date="2021" name="IMA Fungus">
        <title>Genomic characterization of three marine fungi, including Emericellopsis atlantica sp. nov. with signatures of a generalist lifestyle and marine biomass degradation.</title>
        <authorList>
            <person name="Hagestad O.C."/>
            <person name="Hou L."/>
            <person name="Andersen J.H."/>
            <person name="Hansen E.H."/>
            <person name="Altermark B."/>
            <person name="Li C."/>
            <person name="Kuhnert E."/>
            <person name="Cox R.J."/>
            <person name="Crous P.W."/>
            <person name="Spatafora J.W."/>
            <person name="Lail K."/>
            <person name="Amirebrahimi M."/>
            <person name="Lipzen A."/>
            <person name="Pangilinan J."/>
            <person name="Andreopoulos W."/>
            <person name="Hayes R.D."/>
            <person name="Ng V."/>
            <person name="Grigoriev I.V."/>
            <person name="Jackson S.A."/>
            <person name="Sutton T.D.S."/>
            <person name="Dobson A.D.W."/>
            <person name="Rama T."/>
        </authorList>
    </citation>
    <scope>NUCLEOTIDE SEQUENCE</scope>
    <source>
        <strain evidence="3">TRa018bII</strain>
    </source>
</reference>
<dbReference type="PANTHER" id="PTHR35910">
    <property type="entry name" value="2EXR DOMAIN-CONTAINING PROTEIN"/>
    <property type="match status" value="1"/>
</dbReference>
<accession>A0A9P8C7W4</accession>
<sequence>MDISPSSHRLSEENFTPTNLQSLKGDDDCINTAKETQSRTEFLPFKRLSQKLQNLIIEASLEPRIVEVRVMDFEDANLYEEEFIDFHEWYNYHDFISDVPTILHVNSTIRKEFLKKFLVLKNPCSLNGAYLHPGLDTLYFRETQVNFNPFTNKPFSQVEPYVLSLVLREILGKENIKRVAFTAQGINPVDLDQFADVKYSGWRWPTVSELPGLEEITFVRIILSLKKIASSTNSSTPPDSTNGCRKSRSSKSS</sequence>
<feature type="region of interest" description="Disordered" evidence="1">
    <location>
        <begin position="230"/>
        <end position="253"/>
    </location>
</feature>
<dbReference type="Pfam" id="PF20150">
    <property type="entry name" value="2EXR"/>
    <property type="match status" value="1"/>
</dbReference>
<dbReference type="Proteomes" id="UP000824998">
    <property type="component" value="Unassembled WGS sequence"/>
</dbReference>
<feature type="domain" description="2EXR" evidence="2">
    <location>
        <begin position="42"/>
        <end position="138"/>
    </location>
</feature>
<dbReference type="PANTHER" id="PTHR35910:SF6">
    <property type="entry name" value="2EXR DOMAIN-CONTAINING PROTEIN"/>
    <property type="match status" value="1"/>
</dbReference>
<protein>
    <recommendedName>
        <fullName evidence="2">2EXR domain-containing protein</fullName>
    </recommendedName>
</protein>